<evidence type="ECO:0000313" key="11">
    <source>
        <dbReference type="Proteomes" id="UP001057455"/>
    </source>
</evidence>
<dbReference type="Proteomes" id="UP001057455">
    <property type="component" value="Unassembled WGS sequence"/>
</dbReference>
<dbReference type="EMBL" id="BLIY01000017">
    <property type="protein sequence ID" value="GFE54947.1"/>
    <property type="molecule type" value="Genomic_DNA"/>
</dbReference>
<evidence type="ECO:0000256" key="7">
    <source>
        <dbReference type="ARBA" id="ARBA00023180"/>
    </source>
</evidence>
<comment type="subcellular location">
    <subcellularLocation>
        <location evidence="1">Cell membrane</location>
    </subcellularLocation>
    <subcellularLocation>
        <location evidence="2">Cell surface</location>
    </subcellularLocation>
</comment>
<evidence type="ECO:0000259" key="9">
    <source>
        <dbReference type="PROSITE" id="PS51701"/>
    </source>
</evidence>
<dbReference type="GO" id="GO:0009986">
    <property type="term" value="C:cell surface"/>
    <property type="evidence" value="ECO:0007669"/>
    <property type="project" value="UniProtKB-SubCell"/>
</dbReference>
<dbReference type="InterPro" id="IPR038160">
    <property type="entry name" value="6_CYS_dom_sf"/>
</dbReference>
<keyword evidence="8" id="KW-0812">Transmembrane</keyword>
<evidence type="ECO:0000256" key="4">
    <source>
        <dbReference type="ARBA" id="ARBA00022729"/>
    </source>
</evidence>
<evidence type="ECO:0000256" key="3">
    <source>
        <dbReference type="ARBA" id="ARBA00022475"/>
    </source>
</evidence>
<keyword evidence="5 8" id="KW-0472">Membrane</keyword>
<evidence type="ECO:0000256" key="6">
    <source>
        <dbReference type="ARBA" id="ARBA00023157"/>
    </source>
</evidence>
<gene>
    <name evidence="10" type="ORF">BaOVIS_023510</name>
</gene>
<keyword evidence="3" id="KW-1003">Cell membrane</keyword>
<evidence type="ECO:0000256" key="2">
    <source>
        <dbReference type="ARBA" id="ARBA00004241"/>
    </source>
</evidence>
<feature type="domain" description="6-Cys" evidence="9">
    <location>
        <begin position="454"/>
        <end position="584"/>
    </location>
</feature>
<dbReference type="PROSITE" id="PS51701">
    <property type="entry name" value="6_CYS"/>
    <property type="match status" value="2"/>
</dbReference>
<name>A0A9W5TE42_BABOV</name>
<reference evidence="10" key="1">
    <citation type="submission" date="2019-12" db="EMBL/GenBank/DDBJ databases">
        <title>Genome sequence of Babesia ovis.</title>
        <authorList>
            <person name="Yamagishi J."/>
            <person name="Sevinc F."/>
            <person name="Xuan X."/>
        </authorList>
    </citation>
    <scope>NUCLEOTIDE SEQUENCE</scope>
    <source>
        <strain evidence="10">Selcuk</strain>
    </source>
</reference>
<dbReference type="Pfam" id="PF07422">
    <property type="entry name" value="s48_45"/>
    <property type="match status" value="2"/>
</dbReference>
<dbReference type="OrthoDB" id="361225at2759"/>
<protein>
    <recommendedName>
        <fullName evidence="9">6-Cys domain-containing protein</fullName>
    </recommendedName>
</protein>
<evidence type="ECO:0000313" key="10">
    <source>
        <dbReference type="EMBL" id="GFE54947.1"/>
    </source>
</evidence>
<evidence type="ECO:0000256" key="1">
    <source>
        <dbReference type="ARBA" id="ARBA00004236"/>
    </source>
</evidence>
<sequence>MRLFGPSNSVLLAYAFTFISVYYFERSMAKEFKTYPGADEEVIHVDESTIGQVVLKPEKGIRFQCPNKDYGDEYVVTLYPSDPRKKTLLPLEGHDFEGSVTNEVFLRDIFRSDGFQISVKNPGKYALDVDYYYDRHGLLMAKDPESFSLNIACKYQPHDRSKPPIYYWLKIIPTDVYPMAYGCESGHNMLFKNTVPRVPNYPRDDKKSQECEIAVEPGMIFGIYCALGETLMPENCLNNQQLYKMNGDIMPYSHNTLLNDATRNVKKRFQLFKVSKERVKTHFKHQCFCQGPRGITKVLKFYNNVNGHIDTIPYMTSIDPEPQTKRFVPYDLAPGMQHHIVLPRSTWVQLGKLGKVRPLFSPKNPEYMVFYGNPSSITNSVSYDSVLGIKNFRLNTLKMKDEVIYSVNYREDAVMVLKTDTPMIYYDLALKGYVGSKIDITMRIMFFLFPTDPYTYGCGVDSTSMFKESGFLLSHVDGEVTTTKCKVNPYLSSPVGFYCPKGFTLEPPNCFGNMFHGKTNEVVSLSNYAHLARYADGKHIKVADFHVPLHMKSDIKYTEDELSCRCSDKNGRVRASITLDLRNPTDPSVTDEYHL</sequence>
<keyword evidence="11" id="KW-1185">Reference proteome</keyword>
<keyword evidence="8" id="KW-1133">Transmembrane helix</keyword>
<organism evidence="10 11">
    <name type="scientific">Babesia ovis</name>
    <dbReference type="NCBI Taxonomy" id="5869"/>
    <lineage>
        <taxon>Eukaryota</taxon>
        <taxon>Sar</taxon>
        <taxon>Alveolata</taxon>
        <taxon>Apicomplexa</taxon>
        <taxon>Aconoidasida</taxon>
        <taxon>Piroplasmida</taxon>
        <taxon>Babesiidae</taxon>
        <taxon>Babesia</taxon>
    </lineage>
</organism>
<proteinExistence type="predicted"/>
<dbReference type="SMART" id="SM00970">
    <property type="entry name" value="s48_45"/>
    <property type="match status" value="2"/>
</dbReference>
<dbReference type="GO" id="GO:0005886">
    <property type="term" value="C:plasma membrane"/>
    <property type="evidence" value="ECO:0007669"/>
    <property type="project" value="UniProtKB-SubCell"/>
</dbReference>
<keyword evidence="6" id="KW-1015">Disulfide bond</keyword>
<dbReference type="Gene3D" id="2.60.40.2860">
    <property type="match status" value="2"/>
</dbReference>
<feature type="domain" description="6-Cys" evidence="9">
    <location>
        <begin position="179"/>
        <end position="312"/>
    </location>
</feature>
<dbReference type="InterPro" id="IPR010884">
    <property type="entry name" value="6_CYS_dom"/>
</dbReference>
<keyword evidence="4" id="KW-0732">Signal</keyword>
<feature type="transmembrane region" description="Helical" evidence="8">
    <location>
        <begin position="6"/>
        <end position="24"/>
    </location>
</feature>
<evidence type="ECO:0000256" key="8">
    <source>
        <dbReference type="SAM" id="Phobius"/>
    </source>
</evidence>
<keyword evidence="7" id="KW-0325">Glycoprotein</keyword>
<evidence type="ECO:0000256" key="5">
    <source>
        <dbReference type="ARBA" id="ARBA00023136"/>
    </source>
</evidence>
<comment type="caution">
    <text evidence="10">The sequence shown here is derived from an EMBL/GenBank/DDBJ whole genome shotgun (WGS) entry which is preliminary data.</text>
</comment>
<accession>A0A9W5TE42</accession>
<dbReference type="AlphaFoldDB" id="A0A9W5TE42"/>